<dbReference type="InterPro" id="IPR013780">
    <property type="entry name" value="Glyco_hydro_b"/>
</dbReference>
<dbReference type="Pfam" id="PF16657">
    <property type="entry name" value="Malt_amylase_C"/>
    <property type="match status" value="1"/>
</dbReference>
<dbReference type="OrthoDB" id="1740265at2759"/>
<evidence type="ECO:0000313" key="7">
    <source>
        <dbReference type="Proteomes" id="UP000886523"/>
    </source>
</evidence>
<keyword evidence="3" id="KW-0326">Glycosidase</keyword>
<dbReference type="Pfam" id="PF00128">
    <property type="entry name" value="Alpha-amylase"/>
    <property type="match status" value="2"/>
</dbReference>
<name>A0A9P6AMC6_9AGAM</name>
<dbReference type="SUPFAM" id="SSF51445">
    <property type="entry name" value="(Trans)glycosidases"/>
    <property type="match status" value="1"/>
</dbReference>
<protein>
    <submittedName>
        <fullName evidence="6">Glycoside hydrolase family 13 protein</fullName>
    </submittedName>
</protein>
<evidence type="ECO:0000256" key="4">
    <source>
        <dbReference type="ARBA" id="ARBA00026248"/>
    </source>
</evidence>
<dbReference type="EMBL" id="MU129081">
    <property type="protein sequence ID" value="KAF9507436.1"/>
    <property type="molecule type" value="Genomic_DNA"/>
</dbReference>
<dbReference type="Gene3D" id="3.20.20.80">
    <property type="entry name" value="Glycosidases"/>
    <property type="match status" value="3"/>
</dbReference>
<accession>A0A9P6AMC6</accession>
<dbReference type="FunFam" id="3.90.400.10:FF:000004">
    <property type="entry name" value="Oligo-1,6-glucosidase"/>
    <property type="match status" value="1"/>
</dbReference>
<dbReference type="Gene3D" id="2.60.40.1180">
    <property type="entry name" value="Golgi alpha-mannosidase II"/>
    <property type="match status" value="1"/>
</dbReference>
<dbReference type="PANTHER" id="PTHR10357:SF179">
    <property type="entry name" value="NEUTRAL AND BASIC AMINO ACID TRANSPORT PROTEIN RBAT"/>
    <property type="match status" value="1"/>
</dbReference>
<keyword evidence="4" id="KW-0462">Maltose metabolism</keyword>
<keyword evidence="2 6" id="KW-0378">Hydrolase</keyword>
<dbReference type="Proteomes" id="UP000886523">
    <property type="component" value="Unassembled WGS sequence"/>
</dbReference>
<comment type="caution">
    <text evidence="6">The sequence shown here is derived from an EMBL/GenBank/DDBJ whole genome shotgun (WGS) entry which is preliminary data.</text>
</comment>
<organism evidence="6 7">
    <name type="scientific">Hydnum rufescens UP504</name>
    <dbReference type="NCBI Taxonomy" id="1448309"/>
    <lineage>
        <taxon>Eukaryota</taxon>
        <taxon>Fungi</taxon>
        <taxon>Dikarya</taxon>
        <taxon>Basidiomycota</taxon>
        <taxon>Agaricomycotina</taxon>
        <taxon>Agaricomycetes</taxon>
        <taxon>Cantharellales</taxon>
        <taxon>Hydnaceae</taxon>
        <taxon>Hydnum</taxon>
    </lineage>
</organism>
<dbReference type="GO" id="GO:0004556">
    <property type="term" value="F:alpha-amylase activity"/>
    <property type="evidence" value="ECO:0007669"/>
    <property type="project" value="TreeGrafter"/>
</dbReference>
<feature type="domain" description="Glycosyl hydrolase family 13 catalytic" evidence="5">
    <location>
        <begin position="11"/>
        <end position="374"/>
    </location>
</feature>
<gene>
    <name evidence="6" type="ORF">BS47DRAFT_1373891</name>
</gene>
<dbReference type="InterPro" id="IPR017853">
    <property type="entry name" value="GH"/>
</dbReference>
<dbReference type="InterPro" id="IPR006047">
    <property type="entry name" value="GH13_cat_dom"/>
</dbReference>
<dbReference type="GO" id="GO:0090599">
    <property type="term" value="F:alpha-glucosidase activity"/>
    <property type="evidence" value="ECO:0007669"/>
    <property type="project" value="UniProtKB-ARBA"/>
</dbReference>
<dbReference type="SMART" id="SM00642">
    <property type="entry name" value="Aamy"/>
    <property type="match status" value="1"/>
</dbReference>
<dbReference type="PANTHER" id="PTHR10357">
    <property type="entry name" value="ALPHA-AMYLASE FAMILY MEMBER"/>
    <property type="match status" value="1"/>
</dbReference>
<dbReference type="AlphaFoldDB" id="A0A9P6AMC6"/>
<keyword evidence="7" id="KW-1185">Reference proteome</keyword>
<dbReference type="SUPFAM" id="SSF51011">
    <property type="entry name" value="Glycosyl hydrolase domain"/>
    <property type="match status" value="1"/>
</dbReference>
<evidence type="ECO:0000259" key="5">
    <source>
        <dbReference type="SMART" id="SM00642"/>
    </source>
</evidence>
<dbReference type="GO" id="GO:0000023">
    <property type="term" value="P:maltose metabolic process"/>
    <property type="evidence" value="ECO:0007669"/>
    <property type="project" value="UniProtKB-KW"/>
</dbReference>
<evidence type="ECO:0000313" key="6">
    <source>
        <dbReference type="EMBL" id="KAF9507436.1"/>
    </source>
</evidence>
<evidence type="ECO:0000256" key="2">
    <source>
        <dbReference type="ARBA" id="ARBA00022801"/>
    </source>
</evidence>
<dbReference type="InterPro" id="IPR045857">
    <property type="entry name" value="O16G_dom_2"/>
</dbReference>
<evidence type="ECO:0000256" key="1">
    <source>
        <dbReference type="ARBA" id="ARBA00008061"/>
    </source>
</evidence>
<reference evidence="6" key="1">
    <citation type="journal article" date="2020" name="Nat. Commun.">
        <title>Large-scale genome sequencing of mycorrhizal fungi provides insights into the early evolution of symbiotic traits.</title>
        <authorList>
            <person name="Miyauchi S."/>
            <person name="Kiss E."/>
            <person name="Kuo A."/>
            <person name="Drula E."/>
            <person name="Kohler A."/>
            <person name="Sanchez-Garcia M."/>
            <person name="Morin E."/>
            <person name="Andreopoulos B."/>
            <person name="Barry K.W."/>
            <person name="Bonito G."/>
            <person name="Buee M."/>
            <person name="Carver A."/>
            <person name="Chen C."/>
            <person name="Cichocki N."/>
            <person name="Clum A."/>
            <person name="Culley D."/>
            <person name="Crous P.W."/>
            <person name="Fauchery L."/>
            <person name="Girlanda M."/>
            <person name="Hayes R.D."/>
            <person name="Keri Z."/>
            <person name="LaButti K."/>
            <person name="Lipzen A."/>
            <person name="Lombard V."/>
            <person name="Magnuson J."/>
            <person name="Maillard F."/>
            <person name="Murat C."/>
            <person name="Nolan M."/>
            <person name="Ohm R.A."/>
            <person name="Pangilinan J."/>
            <person name="Pereira M.F."/>
            <person name="Perotto S."/>
            <person name="Peter M."/>
            <person name="Pfister S."/>
            <person name="Riley R."/>
            <person name="Sitrit Y."/>
            <person name="Stielow J.B."/>
            <person name="Szollosi G."/>
            <person name="Zifcakova L."/>
            <person name="Stursova M."/>
            <person name="Spatafora J.W."/>
            <person name="Tedersoo L."/>
            <person name="Vaario L.M."/>
            <person name="Yamada A."/>
            <person name="Yan M."/>
            <person name="Wang P."/>
            <person name="Xu J."/>
            <person name="Bruns T."/>
            <person name="Baldrian P."/>
            <person name="Vilgalys R."/>
            <person name="Dunand C."/>
            <person name="Henrissat B."/>
            <person name="Grigoriev I.V."/>
            <person name="Hibbett D."/>
            <person name="Nagy L.G."/>
            <person name="Martin F.M."/>
        </authorList>
    </citation>
    <scope>NUCLEOTIDE SEQUENCE</scope>
    <source>
        <strain evidence="6">UP504</strain>
    </source>
</reference>
<comment type="similarity">
    <text evidence="1">Belongs to the glycosyl hydrolase 13 family.</text>
</comment>
<proteinExistence type="inferred from homology"/>
<evidence type="ECO:0000256" key="3">
    <source>
        <dbReference type="ARBA" id="ARBA00023295"/>
    </source>
</evidence>
<dbReference type="InterPro" id="IPR032091">
    <property type="entry name" value="Malt_amylase-like_C"/>
</dbReference>
<dbReference type="FunFam" id="2.60.40.1180:FF:000007">
    <property type="entry name" value="Sucrose isomerase"/>
    <property type="match status" value="1"/>
</dbReference>
<dbReference type="Gene3D" id="3.90.400.10">
    <property type="entry name" value="Oligo-1,6-glucosidase, Domain 2"/>
    <property type="match status" value="1"/>
</dbReference>
<dbReference type="GO" id="GO:0009313">
    <property type="term" value="P:oligosaccharide catabolic process"/>
    <property type="evidence" value="ECO:0007669"/>
    <property type="project" value="TreeGrafter"/>
</dbReference>
<sequence length="507" mass="58938">MQWWREVHVYQIYPMSFQDSNGDGIGDLKGIISRLDYLKSLGIDVLWLSPIYKSPNQDMGYDISSYRELDPRYGDMMDMDSLLEGLRSRGMKLMMDLVVNHTSDLHPWFVESRSSKSSPKRDWYIWRPAKFDAQGNRKPPNNWAAIWGGSAWEWDDNSQEYYLHLYLKEQPDLNWENVEVRRAVYDLMRWWLDKGVAGFRMDVINLISKPDGLPDLALTAWRNSMDARSEIMARYVLPSARELHMTFTFHHVDIDGGVESSLKPIKWSLSTFKEIINKWQSYMHNVGESRSRRSVSRFGNDSDEFRAISAKMLAIFHEIAMANVPEHWGIEEYKDVATQSHWTSVLSERKKHSSNPDMSDILSDIRVKARDNARTPVQWDDSPHAVNEDYVRWNASAQTSDPHSVLNFWKEALSLRKATPVLLYGSFRLVVPQDERIFAFERELDGERALVLLNFTQTTVEFTLPPDALANDFDSLRLRLANYALVESLLSRTVSLKPYEGRLYTSK</sequence>